<dbReference type="GO" id="GO:0034967">
    <property type="term" value="C:Set3 complex"/>
    <property type="evidence" value="ECO:0007669"/>
    <property type="project" value="TreeGrafter"/>
</dbReference>
<feature type="compositionally biased region" description="Gly residues" evidence="1">
    <location>
        <begin position="1633"/>
        <end position="1642"/>
    </location>
</feature>
<feature type="compositionally biased region" description="Acidic residues" evidence="1">
    <location>
        <begin position="411"/>
        <end position="436"/>
    </location>
</feature>
<feature type="region of interest" description="Disordered" evidence="1">
    <location>
        <begin position="736"/>
        <end position="771"/>
    </location>
</feature>
<feature type="region of interest" description="Disordered" evidence="1">
    <location>
        <begin position="1427"/>
        <end position="1595"/>
    </location>
</feature>
<feature type="compositionally biased region" description="Basic and acidic residues" evidence="1">
    <location>
        <begin position="1"/>
        <end position="14"/>
    </location>
</feature>
<organism evidence="3 4">
    <name type="scientific">Piptocephalis cylindrospora</name>
    <dbReference type="NCBI Taxonomy" id="1907219"/>
    <lineage>
        <taxon>Eukaryota</taxon>
        <taxon>Fungi</taxon>
        <taxon>Fungi incertae sedis</taxon>
        <taxon>Zoopagomycota</taxon>
        <taxon>Zoopagomycotina</taxon>
        <taxon>Zoopagomycetes</taxon>
        <taxon>Zoopagales</taxon>
        <taxon>Piptocephalidaceae</taxon>
        <taxon>Piptocephalis</taxon>
    </lineage>
</organism>
<reference evidence="4" key="1">
    <citation type="journal article" date="2018" name="Nat. Microbiol.">
        <title>Leveraging single-cell genomics to expand the fungal tree of life.</title>
        <authorList>
            <person name="Ahrendt S.R."/>
            <person name="Quandt C.A."/>
            <person name="Ciobanu D."/>
            <person name="Clum A."/>
            <person name="Salamov A."/>
            <person name="Andreopoulos B."/>
            <person name="Cheng J.F."/>
            <person name="Woyke T."/>
            <person name="Pelin A."/>
            <person name="Henrissat B."/>
            <person name="Reynolds N.K."/>
            <person name="Benny G.L."/>
            <person name="Smith M.E."/>
            <person name="James T.Y."/>
            <person name="Grigoriev I.V."/>
        </authorList>
    </citation>
    <scope>NUCLEOTIDE SEQUENCE [LARGE SCALE GENOMIC DNA]</scope>
</reference>
<feature type="compositionally biased region" description="Polar residues" evidence="1">
    <location>
        <begin position="1499"/>
        <end position="1512"/>
    </location>
</feature>
<feature type="domain" description="SANT" evidence="2">
    <location>
        <begin position="929"/>
        <end position="980"/>
    </location>
</feature>
<feature type="compositionally biased region" description="Basic residues" evidence="1">
    <location>
        <begin position="39"/>
        <end position="49"/>
    </location>
</feature>
<feature type="region of interest" description="Disordered" evidence="1">
    <location>
        <begin position="198"/>
        <end position="359"/>
    </location>
</feature>
<dbReference type="InterPro" id="IPR001005">
    <property type="entry name" value="SANT/Myb"/>
</dbReference>
<feature type="compositionally biased region" description="Polar residues" evidence="1">
    <location>
        <begin position="1308"/>
        <end position="1327"/>
    </location>
</feature>
<feature type="region of interest" description="Disordered" evidence="1">
    <location>
        <begin position="371"/>
        <end position="526"/>
    </location>
</feature>
<feature type="compositionally biased region" description="Low complexity" evidence="1">
    <location>
        <begin position="1328"/>
        <end position="1360"/>
    </location>
</feature>
<keyword evidence="4" id="KW-1185">Reference proteome</keyword>
<feature type="compositionally biased region" description="Basic residues" evidence="1">
    <location>
        <begin position="1206"/>
        <end position="1217"/>
    </location>
</feature>
<dbReference type="Gene3D" id="1.20.58.1880">
    <property type="match status" value="1"/>
</dbReference>
<evidence type="ECO:0000256" key="1">
    <source>
        <dbReference type="SAM" id="MobiDB-lite"/>
    </source>
</evidence>
<feature type="region of interest" description="Disordered" evidence="1">
    <location>
        <begin position="1617"/>
        <end position="1645"/>
    </location>
</feature>
<dbReference type="SUPFAM" id="SSF46689">
    <property type="entry name" value="Homeodomain-like"/>
    <property type="match status" value="2"/>
</dbReference>
<evidence type="ECO:0000259" key="2">
    <source>
        <dbReference type="PROSITE" id="PS51293"/>
    </source>
</evidence>
<dbReference type="InterPro" id="IPR009057">
    <property type="entry name" value="Homeodomain-like_sf"/>
</dbReference>
<dbReference type="GO" id="GO:0006357">
    <property type="term" value="P:regulation of transcription by RNA polymerase II"/>
    <property type="evidence" value="ECO:0007669"/>
    <property type="project" value="TreeGrafter"/>
</dbReference>
<feature type="region of interest" description="Disordered" evidence="1">
    <location>
        <begin position="990"/>
        <end position="1165"/>
    </location>
</feature>
<feature type="compositionally biased region" description="Basic and acidic residues" evidence="1">
    <location>
        <begin position="305"/>
        <end position="314"/>
    </location>
</feature>
<dbReference type="Pfam" id="PF00249">
    <property type="entry name" value="Myb_DNA-binding"/>
    <property type="match status" value="1"/>
</dbReference>
<dbReference type="CDD" id="cd00167">
    <property type="entry name" value="SANT"/>
    <property type="match status" value="2"/>
</dbReference>
<dbReference type="Proteomes" id="UP000267251">
    <property type="component" value="Unassembled WGS sequence"/>
</dbReference>
<feature type="compositionally biased region" description="Basic and acidic residues" evidence="1">
    <location>
        <begin position="1037"/>
        <end position="1057"/>
    </location>
</feature>
<proteinExistence type="predicted"/>
<feature type="compositionally biased region" description="Low complexity" evidence="1">
    <location>
        <begin position="1000"/>
        <end position="1009"/>
    </location>
</feature>
<feature type="compositionally biased region" description="Pro residues" evidence="1">
    <location>
        <begin position="1564"/>
        <end position="1574"/>
    </location>
</feature>
<feature type="compositionally biased region" description="Acidic residues" evidence="1">
    <location>
        <begin position="463"/>
        <end position="483"/>
    </location>
</feature>
<accession>A0A4P9Y9F0</accession>
<feature type="compositionally biased region" description="Acidic residues" evidence="1">
    <location>
        <begin position="1259"/>
        <end position="1281"/>
    </location>
</feature>
<feature type="compositionally biased region" description="Basic and acidic residues" evidence="1">
    <location>
        <begin position="1108"/>
        <end position="1155"/>
    </location>
</feature>
<feature type="compositionally biased region" description="Polar residues" evidence="1">
    <location>
        <begin position="565"/>
        <end position="590"/>
    </location>
</feature>
<dbReference type="SMART" id="SM00717">
    <property type="entry name" value="SANT"/>
    <property type="match status" value="2"/>
</dbReference>
<sequence length="1754" mass="187325">MDDRGKGKGMDRYRPNYSSSKPPPNYPGHPAQGPPFPPHHPHAQTRHHPPSRDSRSTPANHSMEAGGPSPMYWPQPGAQRRYEGPPHEVLGGEDHPSMRYTSSRPVSPDSGGRPSMAQLREGKIGGGVAIELGPILACSHPGPLFRRALVLRPTEEKMFPDQGDPIDILQKWIVRVFSLLPMILIILQGLIEEEESMGGRVNIPGPQSDYPPSRNFPSSQPPFRKAGRGASHEPIGPSLNASSYRADVYNRSDMGGGGGGGAGVGAPRGNDPYKRDGPSRLLPPNWYRGSSKPGSDAPLTSPTHPRGEHGDRGRGRSKLWRGAGRGNGEGFPPEHTRENGSNHSGGGVSSYRRPVGGDGYDEAAIREAFYGVAGSSGTTVIDRYRPQSGPPSTAPHSRTTSRHSSRAPSIQEEDEDGDERTDNEEEDEEDELEEGEWSATGSPYLGPATKKAELPMNAFSLDENGEEEEEEDENDDDEEEEGETPSVPPSRAPSPKSPETSVPSTGRRGLLLRTRNGRTMTQTDALSQIDDLDDQIAEYERLQAKRRARQKRSLPSQADLAPSTIGPTTSTNAETMGGSDQENLSPSSSDPIPLTLADRGDTTGSSKPSWSEKDIYAQNHLLAAATPLHLLGYPSMTQEAFQTHTQTVLHQHEQNFHLRMMRFLSAQNQAETLRQRELWRVWEGFEEGWKKRLRAIEDAKPLIPSYARTGDDWGRGGSGDRSGLYETSDGLGLGLGGPGFQAQSVSARGRSTSGGVSGSSGPSNSRGFHNPDAVRSEAHLQEIMERLAREASPGKLIRAKQLSARIPDMLPPWERRGKGLGGVRYENRGSRILDPVVAFMQGGTLRGLAGQWAGSGGVMAEELVGPGKSKNVREVWAEAERTRKAKGSGSGGWVRDRKGRERWVGGDGMGAGSVGSASATATTPLSSLRMGKTWTRKEREAFVEAYLKGRKQFGTVASALPDRTTAECVLQYYREKKVLHLKAMAARKDASLRRRGGAGSRRSQAAVVTGTGGESVTTEKEPRSGPLGTESRPGQIKGREERKVDEQSKGEGGEVKGSETSGAVDESQAVGNDEETLVSGDGKNSIVDVSISSTGPPSRRRRRSISRAVKDTSGDRNGGKEKDRPGKSKDRPGKEGSTKEIGSKEAKTTGKRPLEAIDESIGAGGDDAAVDAILSQADIRKLLQGYGLTEVLDEVPDSGSELDRKGGRKRTGGSGKKAKLEKGNGRALAAGVEDPLMDLEDAVETLALRVLSEELHLVEDDEDDGEEGEGEEEDDEEDDMDMQGSLLHEGDAHDASGETFSKDPRAPSTPTSYDTAPTPHSNTNSTGLLPLTLPDDPQWSGAVSGSISTPVSSSSVPGKKPTFSSYWSKLERANFLHLLEAHGKDFSAIASSLGSKTAVQVKNYYHNHNAKLGLSERVASAQYRQVTATPGPSGIEGGARELHEDRGREEEGQGVGVTSYPGSSTGPGLPEADRASSVPPGYETTTYYPHTQGPPYSSAHPTTYSSTQSPSAALSPHLGHSSNQPHSAHIHHHPSPSAPQAHGNHPGLGGPTPGYFLPNVPGERPNPPSPPSLPPLTQAMAGASTYLPPPRPLPGLEVRRSLPHIYYPAPSGSISPAAGLGHHPPIGHQDMVVGGGGGGGGTSYPSSYVPMSSPMQATYPTHPHPHAHAHPMHHPHAYMYPYGVPPYNGGVGVAHGYAGGGPLPMDPRSVEYANYYAAAQARGIQVPGSPHGVPGGSYPHRPPGHENPPESNER</sequence>
<feature type="compositionally biased region" description="Low complexity" evidence="1">
    <location>
        <begin position="505"/>
        <end position="519"/>
    </location>
</feature>
<feature type="compositionally biased region" description="Low complexity" evidence="1">
    <location>
        <begin position="1726"/>
        <end position="1739"/>
    </location>
</feature>
<dbReference type="OrthoDB" id="10258692at2759"/>
<feature type="region of interest" description="Disordered" evidence="1">
    <location>
        <begin position="1725"/>
        <end position="1754"/>
    </location>
</feature>
<dbReference type="PROSITE" id="PS51293">
    <property type="entry name" value="SANT"/>
    <property type="match status" value="2"/>
</dbReference>
<feature type="region of interest" description="Disordered" evidence="1">
    <location>
        <begin position="1253"/>
        <end position="1360"/>
    </location>
</feature>
<feature type="compositionally biased region" description="Basic and acidic residues" evidence="1">
    <location>
        <begin position="80"/>
        <end position="97"/>
    </location>
</feature>
<name>A0A4P9Y9F0_9FUNG</name>
<feature type="region of interest" description="Disordered" evidence="1">
    <location>
        <begin position="544"/>
        <end position="610"/>
    </location>
</feature>
<feature type="compositionally biased region" description="Basic and acidic residues" evidence="1">
    <location>
        <begin position="1743"/>
        <end position="1754"/>
    </location>
</feature>
<evidence type="ECO:0000313" key="4">
    <source>
        <dbReference type="Proteomes" id="UP000267251"/>
    </source>
</evidence>
<dbReference type="PANTHER" id="PTHR13992">
    <property type="entry name" value="NUCLEAR RECEPTOR CO-REPRESSOR RELATED NCOR"/>
    <property type="match status" value="1"/>
</dbReference>
<dbReference type="InterPro" id="IPR017884">
    <property type="entry name" value="SANT_dom"/>
</dbReference>
<evidence type="ECO:0000313" key="3">
    <source>
        <dbReference type="EMBL" id="RKP15422.1"/>
    </source>
</evidence>
<feature type="region of interest" description="Disordered" evidence="1">
    <location>
        <begin position="1195"/>
        <end position="1226"/>
    </location>
</feature>
<dbReference type="PANTHER" id="PTHR13992:SF39">
    <property type="entry name" value="SMRTER, ISOFORM G"/>
    <property type="match status" value="1"/>
</dbReference>
<feature type="domain" description="SANT" evidence="2">
    <location>
        <begin position="1362"/>
        <end position="1405"/>
    </location>
</feature>
<feature type="compositionally biased region" description="Basic and acidic residues" evidence="1">
    <location>
        <begin position="1438"/>
        <end position="1451"/>
    </location>
</feature>
<feature type="compositionally biased region" description="Pro residues" evidence="1">
    <location>
        <begin position="21"/>
        <end position="38"/>
    </location>
</feature>
<dbReference type="InterPro" id="IPR051571">
    <property type="entry name" value="N-CoR_corepressor"/>
</dbReference>
<feature type="compositionally biased region" description="Low complexity" evidence="1">
    <location>
        <begin position="744"/>
        <end position="767"/>
    </location>
</feature>
<feature type="compositionally biased region" description="Basic and acidic residues" evidence="1">
    <location>
        <begin position="1288"/>
        <end position="1305"/>
    </location>
</feature>
<feature type="region of interest" description="Disordered" evidence="1">
    <location>
        <begin position="1"/>
        <end position="115"/>
    </location>
</feature>
<dbReference type="Gene3D" id="1.10.10.60">
    <property type="entry name" value="Homeodomain-like"/>
    <property type="match status" value="1"/>
</dbReference>
<protein>
    <recommendedName>
        <fullName evidence="2">SANT domain-containing protein</fullName>
    </recommendedName>
</protein>
<feature type="compositionally biased region" description="Gly residues" evidence="1">
    <location>
        <begin position="254"/>
        <end position="266"/>
    </location>
</feature>
<feature type="compositionally biased region" description="Pro residues" evidence="1">
    <location>
        <begin position="486"/>
        <end position="496"/>
    </location>
</feature>
<dbReference type="EMBL" id="KZ987733">
    <property type="protein sequence ID" value="RKP15422.1"/>
    <property type="molecule type" value="Genomic_DNA"/>
</dbReference>
<gene>
    <name evidence="3" type="ORF">BJ684DRAFT_14330</name>
</gene>